<evidence type="ECO:0008006" key="3">
    <source>
        <dbReference type="Google" id="ProtNLM"/>
    </source>
</evidence>
<dbReference type="InterPro" id="IPR053720">
    <property type="entry name" value="Psm_Assembly_Chaperone"/>
</dbReference>
<evidence type="ECO:0000313" key="1">
    <source>
        <dbReference type="EMBL" id="QLQ81090.1"/>
    </source>
</evidence>
<organism evidence="1 2">
    <name type="scientific">Torulaspora globosa</name>
    <dbReference type="NCBI Taxonomy" id="48254"/>
    <lineage>
        <taxon>Eukaryota</taxon>
        <taxon>Fungi</taxon>
        <taxon>Dikarya</taxon>
        <taxon>Ascomycota</taxon>
        <taxon>Saccharomycotina</taxon>
        <taxon>Saccharomycetes</taxon>
        <taxon>Saccharomycetales</taxon>
        <taxon>Saccharomycetaceae</taxon>
        <taxon>Torulaspora</taxon>
    </lineage>
</organism>
<evidence type="ECO:0000313" key="2">
    <source>
        <dbReference type="Proteomes" id="UP000510647"/>
    </source>
</evidence>
<accession>A0A7H9HUQ2</accession>
<dbReference type="Proteomes" id="UP000510647">
    <property type="component" value="Chromosome 5"/>
</dbReference>
<reference evidence="1 2" key="1">
    <citation type="submission" date="2020-06" db="EMBL/GenBank/DDBJ databases">
        <title>The yeast mating-type switching endonuclease HO is a domesticated member of an unorthodox homing genetic element family.</title>
        <authorList>
            <person name="Coughlan A.Y."/>
            <person name="Lombardi L."/>
            <person name="Braun-Galleani S."/>
            <person name="Martos A.R."/>
            <person name="Galeote V."/>
            <person name="Bigey F."/>
            <person name="Dequin S."/>
            <person name="Byrne K.P."/>
            <person name="Wolfe K.H."/>
        </authorList>
    </citation>
    <scope>NUCLEOTIDE SEQUENCE [LARGE SCALE GENOMIC DNA]</scope>
    <source>
        <strain evidence="1 2">CBS2947</strain>
    </source>
</reference>
<sequence length="166" mass="18838">MSLNSTTMFHRDSVVPIPSELGLKGEVEISATHFSNEILLQIRFNGEMDTTYEVAPEGLRPFDQRQLAGFSDSLEEDEAQIGDRMANYKVVAKLGDSNDAKLPVVCTQIADLYQQVILPTNVDRIGVGEIHRRNLLITMSSKLFRDDTKQFERLVFILKTIKQMYI</sequence>
<dbReference type="Pfam" id="PF10448">
    <property type="entry name" value="POC3_POC4"/>
    <property type="match status" value="1"/>
</dbReference>
<dbReference type="AlphaFoldDB" id="A0A7H9HUQ2"/>
<dbReference type="Gene3D" id="3.30.230.90">
    <property type="match status" value="1"/>
</dbReference>
<gene>
    <name evidence="1" type="ORF">HG537_0E04450</name>
</gene>
<dbReference type="EMBL" id="CP059271">
    <property type="protein sequence ID" value="QLQ81090.1"/>
    <property type="molecule type" value="Genomic_DNA"/>
</dbReference>
<dbReference type="InterPro" id="IPR018854">
    <property type="entry name" value="Psome_chaperone_3/4"/>
</dbReference>
<protein>
    <recommendedName>
        <fullName evidence="3">Proteasome assembly chaperone 3</fullName>
    </recommendedName>
</protein>
<keyword evidence="2" id="KW-1185">Reference proteome</keyword>
<name>A0A7H9HUQ2_9SACH</name>
<dbReference type="OrthoDB" id="3980246at2759"/>
<proteinExistence type="predicted"/>